<comment type="similarity">
    <text evidence="1">Belongs to the SEC6 family.</text>
</comment>
<dbReference type="FunFam" id="1.10.357.50:FF:000006">
    <property type="entry name" value="Exocyst complex component sec6"/>
    <property type="match status" value="1"/>
</dbReference>
<evidence type="ECO:0000256" key="2">
    <source>
        <dbReference type="ARBA" id="ARBA00022448"/>
    </source>
</evidence>
<protein>
    <submittedName>
        <fullName evidence="4">SNARE-binding exocyst subunit</fullName>
    </submittedName>
</protein>
<comment type="caution">
    <text evidence="4">The sequence shown here is derived from an EMBL/GenBank/DDBJ whole genome shotgun (WGS) entry which is preliminary data.</text>
</comment>
<evidence type="ECO:0000256" key="3">
    <source>
        <dbReference type="ARBA" id="ARBA00022483"/>
    </source>
</evidence>
<dbReference type="Gene3D" id="1.10.357.70">
    <property type="entry name" value="Exocyst complex component Sec6, C-terminal domain"/>
    <property type="match status" value="1"/>
</dbReference>
<evidence type="ECO:0000313" key="4">
    <source>
        <dbReference type="EMBL" id="GMM56314.1"/>
    </source>
</evidence>
<sequence length="802" mass="92615">MSNIVDISGLLKDDISLERIRELKKQLIKQRSTVDYQLSKVSEKYFEELQDSMHLLSESQKSVTSIRDEINDVNALSEENRTSIERYDVIFNATKIYEMISNTTTIHEKIMQFGQLMEELEYMLKKALSEDALDTGCPDLLPIHYLLSMTRDFQDQAIVMAQVSTDDVQRTAHKLFGKLSPLVDDFDNLVESLVYDIVEIVRSEQVSLAIRLFKILDLEEREDLKISAVRNIIKKKEIELEKSSIKKLPNNKNMSRLAGHADTGIKEYPTSEGLYGEIINGTISTRTDVRGYKTFFSNKLRKSIQDMFIEVRKTYQGDKRFEVLNNMDWMFNELLVVRDHLAKYSPPDWNIFQTFYEFYYDELNLLINELVESEPETLIILDILDFDKTFQETLVKEFGMAKKDIQSIIGPEQKETLFRDYLNLIVAKMTEWLGNLERAEFDVFIERTTPPHTDGDGLLFLDGTKTCFQMFTQQVEVAAGSNQAKILVGVIEKFCGLLINRQEDWDDLIKDEVSKLLKYNALYDADPQNVPEDAECPGGLLEYLIAAANDQMRAADYTMAISNKYGDLVTKSYAKEITRHMDSALDGFADVVKGCLRGLLSIIFDDVKVPYGEIFSKVWYSGNQVKLICDTLMEYLSDIQPQMSQVVFNIFIGNVIDEAFLLFLDGMNEGHGFKTKKNKFLDAVKRDFEQFFSVFNKFVGADQKEEIIHRRFRVMEYFMDLACEPEGEIVETWRDFLVEYPEGRLDFLEAVLRSRKDVDSSDRKKLLAAAAPLLDDPDRTLRLNELATDLSFISRFQYAPRE</sequence>
<gene>
    <name evidence="4" type="ORF">DAKH74_029300</name>
</gene>
<proteinExistence type="inferred from homology"/>
<dbReference type="InterPro" id="IPR042532">
    <property type="entry name" value="EXOC3/Sec6_C"/>
</dbReference>
<organism evidence="4 5">
    <name type="scientific">Maudiozyma humilis</name>
    <name type="common">Sour dough yeast</name>
    <name type="synonym">Kazachstania humilis</name>
    <dbReference type="NCBI Taxonomy" id="51915"/>
    <lineage>
        <taxon>Eukaryota</taxon>
        <taxon>Fungi</taxon>
        <taxon>Dikarya</taxon>
        <taxon>Ascomycota</taxon>
        <taxon>Saccharomycotina</taxon>
        <taxon>Saccharomycetes</taxon>
        <taxon>Saccharomycetales</taxon>
        <taxon>Saccharomycetaceae</taxon>
        <taxon>Maudiozyma</taxon>
    </lineage>
</organism>
<name>A0AAV5S158_MAUHU</name>
<dbReference type="Proteomes" id="UP001377567">
    <property type="component" value="Unassembled WGS sequence"/>
</dbReference>
<evidence type="ECO:0000313" key="5">
    <source>
        <dbReference type="Proteomes" id="UP001377567"/>
    </source>
</evidence>
<reference evidence="4 5" key="1">
    <citation type="journal article" date="2023" name="Elife">
        <title>Identification of key yeast species and microbe-microbe interactions impacting larval growth of Drosophila in the wild.</title>
        <authorList>
            <person name="Mure A."/>
            <person name="Sugiura Y."/>
            <person name="Maeda R."/>
            <person name="Honda K."/>
            <person name="Sakurai N."/>
            <person name="Takahashi Y."/>
            <person name="Watada M."/>
            <person name="Katoh T."/>
            <person name="Gotoh A."/>
            <person name="Gotoh Y."/>
            <person name="Taniguchi I."/>
            <person name="Nakamura K."/>
            <person name="Hayashi T."/>
            <person name="Katayama T."/>
            <person name="Uemura T."/>
            <person name="Hattori Y."/>
        </authorList>
    </citation>
    <scope>NUCLEOTIDE SEQUENCE [LARGE SCALE GENOMIC DNA]</scope>
    <source>
        <strain evidence="4 5">KH-74</strain>
    </source>
</reference>
<dbReference type="InterPro" id="IPR010326">
    <property type="entry name" value="EXOC3/Sec6"/>
</dbReference>
<keyword evidence="5" id="KW-1185">Reference proteome</keyword>
<evidence type="ECO:0000256" key="1">
    <source>
        <dbReference type="ARBA" id="ARBA00009447"/>
    </source>
</evidence>
<accession>A0AAV5S158</accession>
<dbReference type="GO" id="GO:0006887">
    <property type="term" value="P:exocytosis"/>
    <property type="evidence" value="ECO:0007669"/>
    <property type="project" value="UniProtKB-KW"/>
</dbReference>
<dbReference type="PANTHER" id="PTHR21292">
    <property type="entry name" value="EXOCYST COMPLEX COMPONENT SEC6-RELATED"/>
    <property type="match status" value="1"/>
</dbReference>
<dbReference type="EMBL" id="BTGD01000008">
    <property type="protein sequence ID" value="GMM56314.1"/>
    <property type="molecule type" value="Genomic_DNA"/>
</dbReference>
<dbReference type="GO" id="GO:0000145">
    <property type="term" value="C:exocyst"/>
    <property type="evidence" value="ECO:0007669"/>
    <property type="project" value="InterPro"/>
</dbReference>
<dbReference type="Gene3D" id="1.10.357.50">
    <property type="match status" value="1"/>
</dbReference>
<dbReference type="PANTHER" id="PTHR21292:SF1">
    <property type="entry name" value="EXOCYST COMPLEX COMPONENT 3"/>
    <property type="match status" value="1"/>
</dbReference>
<keyword evidence="3" id="KW-0268">Exocytosis</keyword>
<dbReference type="AlphaFoldDB" id="A0AAV5S158"/>
<dbReference type="GO" id="GO:0000149">
    <property type="term" value="F:SNARE binding"/>
    <property type="evidence" value="ECO:0007669"/>
    <property type="project" value="TreeGrafter"/>
</dbReference>
<dbReference type="GO" id="GO:0051601">
    <property type="term" value="P:exocyst localization"/>
    <property type="evidence" value="ECO:0007669"/>
    <property type="project" value="TreeGrafter"/>
</dbReference>
<keyword evidence="2" id="KW-0813">Transport</keyword>
<dbReference type="Pfam" id="PF06046">
    <property type="entry name" value="Sec6"/>
    <property type="match status" value="1"/>
</dbReference>